<keyword evidence="1" id="KW-0805">Transcription regulation</keyword>
<proteinExistence type="predicted"/>
<dbReference type="PANTHER" id="PTHR30154">
    <property type="entry name" value="LEUCINE-RESPONSIVE REGULATORY PROTEIN"/>
    <property type="match status" value="1"/>
</dbReference>
<dbReference type="RefSeq" id="WP_189610310.1">
    <property type="nucleotide sequence ID" value="NZ_BMXR01000007.1"/>
</dbReference>
<dbReference type="Pfam" id="PF01037">
    <property type="entry name" value="AsnC_trans_reg"/>
    <property type="match status" value="1"/>
</dbReference>
<dbReference type="PRINTS" id="PR00033">
    <property type="entry name" value="HTHASNC"/>
</dbReference>
<dbReference type="SUPFAM" id="SSF46785">
    <property type="entry name" value="Winged helix' DNA-binding domain"/>
    <property type="match status" value="1"/>
</dbReference>
<dbReference type="GO" id="GO:0005829">
    <property type="term" value="C:cytosol"/>
    <property type="evidence" value="ECO:0007669"/>
    <property type="project" value="TreeGrafter"/>
</dbReference>
<dbReference type="InterPro" id="IPR000485">
    <property type="entry name" value="AsnC-type_HTH_dom"/>
</dbReference>
<dbReference type="Gene3D" id="3.30.70.920">
    <property type="match status" value="1"/>
</dbReference>
<dbReference type="Gene3D" id="1.10.10.10">
    <property type="entry name" value="Winged helix-like DNA-binding domain superfamily/Winged helix DNA-binding domain"/>
    <property type="match status" value="1"/>
</dbReference>
<dbReference type="InterPro" id="IPR036390">
    <property type="entry name" value="WH_DNA-bd_sf"/>
</dbReference>
<dbReference type="GO" id="GO:0043565">
    <property type="term" value="F:sequence-specific DNA binding"/>
    <property type="evidence" value="ECO:0007669"/>
    <property type="project" value="InterPro"/>
</dbReference>
<dbReference type="InterPro" id="IPR019888">
    <property type="entry name" value="Tscrpt_reg_AsnC-like"/>
</dbReference>
<gene>
    <name evidence="5" type="ORF">GCM10007392_31200</name>
</gene>
<evidence type="ECO:0000313" key="5">
    <source>
        <dbReference type="EMBL" id="GGX60939.1"/>
    </source>
</evidence>
<evidence type="ECO:0000256" key="2">
    <source>
        <dbReference type="ARBA" id="ARBA00023125"/>
    </source>
</evidence>
<dbReference type="GO" id="GO:0006355">
    <property type="term" value="P:regulation of DNA-templated transcription"/>
    <property type="evidence" value="ECO:0007669"/>
    <property type="project" value="UniProtKB-ARBA"/>
</dbReference>
<dbReference type="SMART" id="SM00344">
    <property type="entry name" value="HTH_ASNC"/>
    <property type="match status" value="1"/>
</dbReference>
<dbReference type="InterPro" id="IPR011008">
    <property type="entry name" value="Dimeric_a/b-barrel"/>
</dbReference>
<keyword evidence="6" id="KW-1185">Reference proteome</keyword>
<dbReference type="InterPro" id="IPR019887">
    <property type="entry name" value="Tscrpt_reg_AsnC/Lrp_C"/>
</dbReference>
<accession>A0A918KEU9</accession>
<evidence type="ECO:0000256" key="3">
    <source>
        <dbReference type="ARBA" id="ARBA00023163"/>
    </source>
</evidence>
<dbReference type="InterPro" id="IPR011991">
    <property type="entry name" value="ArsR-like_HTH"/>
</dbReference>
<dbReference type="InterPro" id="IPR036388">
    <property type="entry name" value="WH-like_DNA-bd_sf"/>
</dbReference>
<organism evidence="5 6">
    <name type="scientific">Saccharospirillum salsuginis</name>
    <dbReference type="NCBI Taxonomy" id="418750"/>
    <lineage>
        <taxon>Bacteria</taxon>
        <taxon>Pseudomonadati</taxon>
        <taxon>Pseudomonadota</taxon>
        <taxon>Gammaproteobacteria</taxon>
        <taxon>Oceanospirillales</taxon>
        <taxon>Saccharospirillaceae</taxon>
        <taxon>Saccharospirillum</taxon>
    </lineage>
</organism>
<protein>
    <submittedName>
        <fullName evidence="5">AsnC family transcriptional regulator</fullName>
    </submittedName>
</protein>
<name>A0A918KEU9_9GAMM</name>
<dbReference type="PROSITE" id="PS50956">
    <property type="entry name" value="HTH_ASNC_2"/>
    <property type="match status" value="1"/>
</dbReference>
<evidence type="ECO:0000259" key="4">
    <source>
        <dbReference type="PROSITE" id="PS50956"/>
    </source>
</evidence>
<keyword evidence="3" id="KW-0804">Transcription</keyword>
<dbReference type="Pfam" id="PF13412">
    <property type="entry name" value="HTH_24"/>
    <property type="match status" value="1"/>
</dbReference>
<keyword evidence="2" id="KW-0238">DNA-binding</keyword>
<reference evidence="5" key="1">
    <citation type="journal article" date="2014" name="Int. J. Syst. Evol. Microbiol.">
        <title>Complete genome sequence of Corynebacterium casei LMG S-19264T (=DSM 44701T), isolated from a smear-ripened cheese.</title>
        <authorList>
            <consortium name="US DOE Joint Genome Institute (JGI-PGF)"/>
            <person name="Walter F."/>
            <person name="Albersmeier A."/>
            <person name="Kalinowski J."/>
            <person name="Ruckert C."/>
        </authorList>
    </citation>
    <scope>NUCLEOTIDE SEQUENCE</scope>
    <source>
        <strain evidence="5">KCTC 22169</strain>
    </source>
</reference>
<feature type="domain" description="HTH asnC-type" evidence="4">
    <location>
        <begin position="1"/>
        <end position="62"/>
    </location>
</feature>
<dbReference type="AlphaFoldDB" id="A0A918KEU9"/>
<dbReference type="Proteomes" id="UP000626148">
    <property type="component" value="Unassembled WGS sequence"/>
</dbReference>
<reference evidence="5" key="2">
    <citation type="submission" date="2020-09" db="EMBL/GenBank/DDBJ databases">
        <authorList>
            <person name="Sun Q."/>
            <person name="Kim S."/>
        </authorList>
    </citation>
    <scope>NUCLEOTIDE SEQUENCE</scope>
    <source>
        <strain evidence="5">KCTC 22169</strain>
    </source>
</reference>
<comment type="caution">
    <text evidence="5">The sequence shown here is derived from an EMBL/GenBank/DDBJ whole genome shotgun (WGS) entry which is preliminary data.</text>
</comment>
<evidence type="ECO:0000313" key="6">
    <source>
        <dbReference type="Proteomes" id="UP000626148"/>
    </source>
</evidence>
<dbReference type="GO" id="GO:0043200">
    <property type="term" value="P:response to amino acid"/>
    <property type="evidence" value="ECO:0007669"/>
    <property type="project" value="TreeGrafter"/>
</dbReference>
<evidence type="ECO:0000256" key="1">
    <source>
        <dbReference type="ARBA" id="ARBA00023015"/>
    </source>
</evidence>
<dbReference type="CDD" id="cd00090">
    <property type="entry name" value="HTH_ARSR"/>
    <property type="match status" value="1"/>
</dbReference>
<sequence>MDRIDQQLIAILRQDGRRAIADLAADIGASRATVRNHLNRLEDRGVIRGYTVQLNTDFDDYPVRAVMMIEIKGKPCPKIVKQLMGVPQVLAVHSTNGRWDYIVELGADNLSEFDDTIQAIRLFESVSLTETSLQLTTYKQVR</sequence>
<dbReference type="EMBL" id="BMXR01000007">
    <property type="protein sequence ID" value="GGX60939.1"/>
    <property type="molecule type" value="Genomic_DNA"/>
</dbReference>
<dbReference type="PANTHER" id="PTHR30154:SF53">
    <property type="entry name" value="HTH-TYPE TRANSCRIPTIONAL REGULATOR LRPC"/>
    <property type="match status" value="1"/>
</dbReference>
<dbReference type="SUPFAM" id="SSF54909">
    <property type="entry name" value="Dimeric alpha+beta barrel"/>
    <property type="match status" value="1"/>
</dbReference>